<keyword evidence="1" id="KW-0732">Signal</keyword>
<organism evidence="2 3">
    <name type="scientific">Rugamonas rubra</name>
    <dbReference type="NCBI Taxonomy" id="758825"/>
    <lineage>
        <taxon>Bacteria</taxon>
        <taxon>Pseudomonadati</taxon>
        <taxon>Pseudomonadota</taxon>
        <taxon>Betaproteobacteria</taxon>
        <taxon>Burkholderiales</taxon>
        <taxon>Oxalobacteraceae</taxon>
        <taxon>Telluria group</taxon>
        <taxon>Rugamonas</taxon>
    </lineage>
</organism>
<dbReference type="RefSeq" id="WP_093384683.1">
    <property type="nucleotide sequence ID" value="NZ_FOTW01000006.1"/>
</dbReference>
<dbReference type="Gene3D" id="3.40.190.10">
    <property type="entry name" value="Periplasmic binding protein-like II"/>
    <property type="match status" value="2"/>
</dbReference>
<reference evidence="2 3" key="1">
    <citation type="submission" date="2016-10" db="EMBL/GenBank/DDBJ databases">
        <authorList>
            <person name="de Groot N.N."/>
        </authorList>
    </citation>
    <scope>NUCLEOTIDE SEQUENCE [LARGE SCALE GENOMIC DNA]</scope>
    <source>
        <strain evidence="2 3">ATCC 43154</strain>
    </source>
</reference>
<evidence type="ECO:0000256" key="1">
    <source>
        <dbReference type="SAM" id="SignalP"/>
    </source>
</evidence>
<accession>A0A1I4JKJ0</accession>
<dbReference type="EMBL" id="FOTW01000006">
    <property type="protein sequence ID" value="SFL67098.1"/>
    <property type="molecule type" value="Genomic_DNA"/>
</dbReference>
<feature type="chain" id="PRO_5011722277" evidence="1">
    <location>
        <begin position="34"/>
        <end position="264"/>
    </location>
</feature>
<keyword evidence="3" id="KW-1185">Reference proteome</keyword>
<proteinExistence type="predicted"/>
<gene>
    <name evidence="2" type="ORF">SAMN02982985_01070</name>
</gene>
<dbReference type="Proteomes" id="UP000199470">
    <property type="component" value="Unassembled WGS sequence"/>
</dbReference>
<sequence length="264" mass="28724">MHRLPTIALSPPFRAAVLAGLTLLAAAPAQAPAGELVTAGVFTVAPYVFAGQDGPEGALIDFFDREIAPRMGVRFQWRRPLTVARLEHSLATGQVLFSPILAHTAERDRAGIQFDEAVYIKFEPCVAVQPGHRLNALRSAADLADMTIGWVVGAALPPFMRDARIHYVEVGGVDWEKQNLGKLKLGRVDGVYFSNCASARYYAARDALRLKLLPLPVPGVELHGVFSPLAPAGLVERYRKAARQAFADGRFESYLNKALADRVP</sequence>
<dbReference type="SUPFAM" id="SSF53850">
    <property type="entry name" value="Periplasmic binding protein-like II"/>
    <property type="match status" value="1"/>
</dbReference>
<name>A0A1I4JKJ0_9BURK</name>
<dbReference type="AlphaFoldDB" id="A0A1I4JKJ0"/>
<dbReference type="OrthoDB" id="8752341at2"/>
<feature type="signal peptide" evidence="1">
    <location>
        <begin position="1"/>
        <end position="33"/>
    </location>
</feature>
<dbReference type="STRING" id="758825.SAMN02982985_01070"/>
<protein>
    <submittedName>
        <fullName evidence="2">Extracellular solute-binding protein, family 3</fullName>
    </submittedName>
</protein>
<evidence type="ECO:0000313" key="2">
    <source>
        <dbReference type="EMBL" id="SFL67098.1"/>
    </source>
</evidence>
<evidence type="ECO:0000313" key="3">
    <source>
        <dbReference type="Proteomes" id="UP000199470"/>
    </source>
</evidence>